<sequence>MSPSNTFCQEFTSCCSRSAIFWGARIWYLQLVKGLVTLMAKEMYKRHEGSPEICKWMVSTVEDVWIITRDDLLSYEIAPHSVKPGVIADCNVHKQCLSYAIVTIQKRTWRNLGDRAKLASDLTTMLAANLASLATKLAANLASLATMLASLGPS</sequence>
<proteinExistence type="predicted"/>
<comment type="caution">
    <text evidence="1">The sequence shown here is derived from an EMBL/GenBank/DDBJ whole genome shotgun (WGS) entry which is preliminary data.</text>
</comment>
<keyword evidence="2" id="KW-1185">Reference proteome</keyword>
<dbReference type="AlphaFoldDB" id="A0A8X6VDI7"/>
<organism evidence="1 2">
    <name type="scientific">Trichonephila clavipes</name>
    <name type="common">Golden silk orbweaver</name>
    <name type="synonym">Nephila clavipes</name>
    <dbReference type="NCBI Taxonomy" id="2585209"/>
    <lineage>
        <taxon>Eukaryota</taxon>
        <taxon>Metazoa</taxon>
        <taxon>Ecdysozoa</taxon>
        <taxon>Arthropoda</taxon>
        <taxon>Chelicerata</taxon>
        <taxon>Arachnida</taxon>
        <taxon>Araneae</taxon>
        <taxon>Araneomorphae</taxon>
        <taxon>Entelegynae</taxon>
        <taxon>Araneoidea</taxon>
        <taxon>Nephilidae</taxon>
        <taxon>Trichonephila</taxon>
    </lineage>
</organism>
<dbReference type="Proteomes" id="UP000887159">
    <property type="component" value="Unassembled WGS sequence"/>
</dbReference>
<dbReference type="EMBL" id="BMAU01021329">
    <property type="protein sequence ID" value="GFY14422.1"/>
    <property type="molecule type" value="Genomic_DNA"/>
</dbReference>
<gene>
    <name evidence="1" type="ORF">TNCV_1314761</name>
</gene>
<reference evidence="1" key="1">
    <citation type="submission" date="2020-08" db="EMBL/GenBank/DDBJ databases">
        <title>Multicomponent nature underlies the extraordinary mechanical properties of spider dragline silk.</title>
        <authorList>
            <person name="Kono N."/>
            <person name="Nakamura H."/>
            <person name="Mori M."/>
            <person name="Yoshida Y."/>
            <person name="Ohtoshi R."/>
            <person name="Malay A.D."/>
            <person name="Moran D.A.P."/>
            <person name="Tomita M."/>
            <person name="Numata K."/>
            <person name="Arakawa K."/>
        </authorList>
    </citation>
    <scope>NUCLEOTIDE SEQUENCE</scope>
</reference>
<accession>A0A8X6VDI7</accession>
<protein>
    <submittedName>
        <fullName evidence="1">Uncharacterized protein</fullName>
    </submittedName>
</protein>
<evidence type="ECO:0000313" key="2">
    <source>
        <dbReference type="Proteomes" id="UP000887159"/>
    </source>
</evidence>
<name>A0A8X6VDI7_TRICX</name>
<evidence type="ECO:0000313" key="1">
    <source>
        <dbReference type="EMBL" id="GFY14422.1"/>
    </source>
</evidence>